<dbReference type="Proteomes" id="UP000095544">
    <property type="component" value="Unassembled WGS sequence"/>
</dbReference>
<evidence type="ECO:0000313" key="1">
    <source>
        <dbReference type="EMBL" id="CUN72676.1"/>
    </source>
</evidence>
<dbReference type="STRING" id="39482.ERS852491_00356"/>
<dbReference type="RefSeq" id="WP_050639746.1">
    <property type="nucleotide sequence ID" value="NZ_CABKUE010000007.1"/>
</dbReference>
<keyword evidence="1" id="KW-0808">Transferase</keyword>
<keyword evidence="1" id="KW-0418">Kinase</keyword>
<reference evidence="1 2" key="1">
    <citation type="submission" date="2015-09" db="EMBL/GenBank/DDBJ databases">
        <authorList>
            <consortium name="Pathogen Informatics"/>
        </authorList>
    </citation>
    <scope>NUCLEOTIDE SEQUENCE [LARGE SCALE GENOMIC DNA]</scope>
    <source>
        <strain evidence="1 2">2789STDY5834876</strain>
    </source>
</reference>
<evidence type="ECO:0000313" key="2">
    <source>
        <dbReference type="Proteomes" id="UP000095544"/>
    </source>
</evidence>
<dbReference type="Gene3D" id="3.40.50.300">
    <property type="entry name" value="P-loop containing nucleotide triphosphate hydrolases"/>
    <property type="match status" value="1"/>
</dbReference>
<organism evidence="1 2">
    <name type="scientific">Faecalicatena contorta</name>
    <dbReference type="NCBI Taxonomy" id="39482"/>
    <lineage>
        <taxon>Bacteria</taxon>
        <taxon>Bacillati</taxon>
        <taxon>Bacillota</taxon>
        <taxon>Clostridia</taxon>
        <taxon>Lachnospirales</taxon>
        <taxon>Lachnospiraceae</taxon>
        <taxon>Faecalicatena</taxon>
    </lineage>
</organism>
<dbReference type="SUPFAM" id="SSF52540">
    <property type="entry name" value="P-loop containing nucleoside triphosphate hydrolases"/>
    <property type="match status" value="1"/>
</dbReference>
<dbReference type="OrthoDB" id="9800332at2"/>
<protein>
    <submittedName>
        <fullName evidence="1">Shikimate kinase</fullName>
    </submittedName>
</protein>
<dbReference type="Pfam" id="PF13671">
    <property type="entry name" value="AAA_33"/>
    <property type="match status" value="1"/>
</dbReference>
<sequence>MKQDSGRLILISGLPGSGKTTCGRWLSDKYKIPYVDYDGVIQPFMTEVYDRFYQGRAYDEFCAIWRECCYETFWNVIAENLRAGINIAASAPLSQEMRQPDFFAGIKSKYDIEFMVLSLILQVPEKVLYSRIVSRQAKRDEQKVRQWDDYYRQQEHTILWQPEYQIICHTGEEYRTDESVRTFLYDEEV</sequence>
<name>A0A173ZB42_9FIRM</name>
<dbReference type="EMBL" id="CYZU01000002">
    <property type="protein sequence ID" value="CUN72676.1"/>
    <property type="molecule type" value="Genomic_DNA"/>
</dbReference>
<gene>
    <name evidence="1" type="ORF">ERS852491_00356</name>
</gene>
<dbReference type="InterPro" id="IPR027417">
    <property type="entry name" value="P-loop_NTPase"/>
</dbReference>
<dbReference type="GO" id="GO:0016301">
    <property type="term" value="F:kinase activity"/>
    <property type="evidence" value="ECO:0007669"/>
    <property type="project" value="UniProtKB-KW"/>
</dbReference>
<dbReference type="AlphaFoldDB" id="A0A173ZB42"/>
<proteinExistence type="predicted"/>
<accession>A0A173ZB42</accession>